<keyword evidence="1" id="KW-0812">Transmembrane</keyword>
<dbReference type="AlphaFoldDB" id="A0A0N5A2U3"/>
<dbReference type="STRING" id="131310.A0A0N5A2U3"/>
<evidence type="ECO:0000313" key="2">
    <source>
        <dbReference type="Proteomes" id="UP000038045"/>
    </source>
</evidence>
<proteinExistence type="predicted"/>
<organism evidence="2 3">
    <name type="scientific">Parastrongyloides trichosuri</name>
    <name type="common">Possum-specific nematode worm</name>
    <dbReference type="NCBI Taxonomy" id="131310"/>
    <lineage>
        <taxon>Eukaryota</taxon>
        <taxon>Metazoa</taxon>
        <taxon>Ecdysozoa</taxon>
        <taxon>Nematoda</taxon>
        <taxon>Chromadorea</taxon>
        <taxon>Rhabditida</taxon>
        <taxon>Tylenchina</taxon>
        <taxon>Panagrolaimomorpha</taxon>
        <taxon>Strongyloidoidea</taxon>
        <taxon>Strongyloididae</taxon>
        <taxon>Parastrongyloides</taxon>
    </lineage>
</organism>
<dbReference type="WBParaSite" id="PTRK_0001595700.1">
    <property type="protein sequence ID" value="PTRK_0001595700.1"/>
    <property type="gene ID" value="PTRK_0001595700"/>
</dbReference>
<keyword evidence="1" id="KW-0472">Membrane</keyword>
<sequence>MSKTLNENTKNGKSLNYQMELRFFLSASISFFAQLIVAIQNLIVNQMTINKEYKAIYVMTLIFPLLNDIIVFPNIWFLIFISSVLQKSLREYFCGSNKESTTHVKAINRKYKRIIR</sequence>
<dbReference type="Proteomes" id="UP000038045">
    <property type="component" value="Unplaced"/>
</dbReference>
<feature type="transmembrane region" description="Helical" evidence="1">
    <location>
        <begin position="21"/>
        <end position="43"/>
    </location>
</feature>
<accession>A0A0N5A2U3</accession>
<reference evidence="3" key="1">
    <citation type="submission" date="2017-02" db="UniProtKB">
        <authorList>
            <consortium name="WormBaseParasite"/>
        </authorList>
    </citation>
    <scope>IDENTIFICATION</scope>
</reference>
<protein>
    <submittedName>
        <fullName evidence="3">Serpentine receptor class gamma</fullName>
    </submittedName>
</protein>
<evidence type="ECO:0000256" key="1">
    <source>
        <dbReference type="SAM" id="Phobius"/>
    </source>
</evidence>
<keyword evidence="1" id="KW-1133">Transmembrane helix</keyword>
<dbReference type="Pfam" id="PF10323">
    <property type="entry name" value="7TM_GPCR_Srv"/>
    <property type="match status" value="1"/>
</dbReference>
<dbReference type="InterPro" id="IPR019426">
    <property type="entry name" value="7TM_GPCR_serpentine_rcpt_Srv"/>
</dbReference>
<name>A0A0N5A2U3_PARTI</name>
<feature type="transmembrane region" description="Helical" evidence="1">
    <location>
        <begin position="55"/>
        <end position="81"/>
    </location>
</feature>
<evidence type="ECO:0000313" key="3">
    <source>
        <dbReference type="WBParaSite" id="PTRK_0001595700.1"/>
    </source>
</evidence>
<keyword evidence="2" id="KW-1185">Reference proteome</keyword>